<accession>A0ABR4K3D4</accession>
<protein>
    <submittedName>
        <fullName evidence="1">Uncharacterized protein</fullName>
    </submittedName>
</protein>
<dbReference type="EMBL" id="JBFXLR010000031">
    <property type="protein sequence ID" value="KAL2846815.1"/>
    <property type="molecule type" value="Genomic_DNA"/>
</dbReference>
<dbReference type="Proteomes" id="UP001610444">
    <property type="component" value="Unassembled WGS sequence"/>
</dbReference>
<dbReference type="RefSeq" id="XP_070897399.1">
    <property type="nucleotide sequence ID" value="XM_071040699.1"/>
</dbReference>
<gene>
    <name evidence="1" type="ORF">BJX68DRAFT_240578</name>
</gene>
<dbReference type="GeneID" id="98155863"/>
<proteinExistence type="predicted"/>
<evidence type="ECO:0000313" key="2">
    <source>
        <dbReference type="Proteomes" id="UP001610444"/>
    </source>
</evidence>
<sequence>MRLSMPGPWIANTSGKLISTILLHCSSWTSIKADWIPLGKDTIPLVLMNFCKVCGLAETICNYPNAFIGEQSFQKAAQEELKGLFGRQRIR</sequence>
<reference evidence="1 2" key="1">
    <citation type="submission" date="2024-07" db="EMBL/GenBank/DDBJ databases">
        <title>Section-level genome sequencing and comparative genomics of Aspergillus sections Usti and Cavernicolus.</title>
        <authorList>
            <consortium name="Lawrence Berkeley National Laboratory"/>
            <person name="Nybo J.L."/>
            <person name="Vesth T.C."/>
            <person name="Theobald S."/>
            <person name="Frisvad J.C."/>
            <person name="Larsen T.O."/>
            <person name="Kjaerboelling I."/>
            <person name="Rothschild-Mancinelli K."/>
            <person name="Lyhne E.K."/>
            <person name="Kogle M.E."/>
            <person name="Barry K."/>
            <person name="Clum A."/>
            <person name="Na H."/>
            <person name="Ledsgaard L."/>
            <person name="Lin J."/>
            <person name="Lipzen A."/>
            <person name="Kuo A."/>
            <person name="Riley R."/>
            <person name="Mondo S."/>
            <person name="LaButti K."/>
            <person name="Haridas S."/>
            <person name="Pangalinan J."/>
            <person name="Salamov A.A."/>
            <person name="Simmons B.A."/>
            <person name="Magnuson J.K."/>
            <person name="Chen J."/>
            <person name="Drula E."/>
            <person name="Henrissat B."/>
            <person name="Wiebenga A."/>
            <person name="Lubbers R.J."/>
            <person name="Gomes A.C."/>
            <person name="Macurrencykelacurrency M.R."/>
            <person name="Stajich J."/>
            <person name="Grigoriev I.V."/>
            <person name="Mortensen U.H."/>
            <person name="De vries R.P."/>
            <person name="Baker S.E."/>
            <person name="Andersen M.R."/>
        </authorList>
    </citation>
    <scope>NUCLEOTIDE SEQUENCE [LARGE SCALE GENOMIC DNA]</scope>
    <source>
        <strain evidence="1 2">CBS 756.74</strain>
    </source>
</reference>
<keyword evidence="2" id="KW-1185">Reference proteome</keyword>
<comment type="caution">
    <text evidence="1">The sequence shown here is derived from an EMBL/GenBank/DDBJ whole genome shotgun (WGS) entry which is preliminary data.</text>
</comment>
<name>A0ABR4K3D4_9EURO</name>
<organism evidence="1 2">
    <name type="scientific">Aspergillus pseudodeflectus</name>
    <dbReference type="NCBI Taxonomy" id="176178"/>
    <lineage>
        <taxon>Eukaryota</taxon>
        <taxon>Fungi</taxon>
        <taxon>Dikarya</taxon>
        <taxon>Ascomycota</taxon>
        <taxon>Pezizomycotina</taxon>
        <taxon>Eurotiomycetes</taxon>
        <taxon>Eurotiomycetidae</taxon>
        <taxon>Eurotiales</taxon>
        <taxon>Aspergillaceae</taxon>
        <taxon>Aspergillus</taxon>
        <taxon>Aspergillus subgen. Nidulantes</taxon>
    </lineage>
</organism>
<evidence type="ECO:0000313" key="1">
    <source>
        <dbReference type="EMBL" id="KAL2846815.1"/>
    </source>
</evidence>